<sequence>MKRPGLGNLGKHLASKPEAAEPEPVEEIAAEPRAKGKRGSQPDGRKGVLLRLSPEAWLALKQLAAEETLRRGEIFTMQSALEEALNDYFRKHKRPAIA</sequence>
<evidence type="ECO:0000256" key="1">
    <source>
        <dbReference type="SAM" id="MobiDB-lite"/>
    </source>
</evidence>
<proteinExistence type="predicted"/>
<reference evidence="2" key="2">
    <citation type="submission" date="2020-09" db="EMBL/GenBank/DDBJ databases">
        <authorList>
            <person name="Sun Q."/>
            <person name="Zhou Y."/>
        </authorList>
    </citation>
    <scope>NUCLEOTIDE SEQUENCE</scope>
    <source>
        <strain evidence="2">CGMCC 1.15367</strain>
    </source>
</reference>
<keyword evidence="3" id="KW-1185">Reference proteome</keyword>
<gene>
    <name evidence="2" type="ORF">GCM10011390_50330</name>
</gene>
<reference evidence="2" key="1">
    <citation type="journal article" date="2014" name="Int. J. Syst. Evol. Microbiol.">
        <title>Complete genome sequence of Corynebacterium casei LMG S-19264T (=DSM 44701T), isolated from a smear-ripened cheese.</title>
        <authorList>
            <consortium name="US DOE Joint Genome Institute (JGI-PGF)"/>
            <person name="Walter F."/>
            <person name="Albersmeier A."/>
            <person name="Kalinowski J."/>
            <person name="Ruckert C."/>
        </authorList>
    </citation>
    <scope>NUCLEOTIDE SEQUENCE</scope>
    <source>
        <strain evidence="2">CGMCC 1.15367</strain>
    </source>
</reference>
<feature type="compositionally biased region" description="Acidic residues" evidence="1">
    <location>
        <begin position="20"/>
        <end position="29"/>
    </location>
</feature>
<accession>A0A917A422</accession>
<organism evidence="2 3">
    <name type="scientific">Aureimonas endophytica</name>
    <dbReference type="NCBI Taxonomy" id="2027858"/>
    <lineage>
        <taxon>Bacteria</taxon>
        <taxon>Pseudomonadati</taxon>
        <taxon>Pseudomonadota</taxon>
        <taxon>Alphaproteobacteria</taxon>
        <taxon>Hyphomicrobiales</taxon>
        <taxon>Aurantimonadaceae</taxon>
        <taxon>Aureimonas</taxon>
    </lineage>
</organism>
<name>A0A917A422_9HYPH</name>
<evidence type="ECO:0000313" key="2">
    <source>
        <dbReference type="EMBL" id="GGE24842.1"/>
    </source>
</evidence>
<protein>
    <submittedName>
        <fullName evidence="2">Uncharacterized protein</fullName>
    </submittedName>
</protein>
<feature type="region of interest" description="Disordered" evidence="1">
    <location>
        <begin position="1"/>
        <end position="47"/>
    </location>
</feature>
<dbReference type="Proteomes" id="UP000644699">
    <property type="component" value="Unassembled WGS sequence"/>
</dbReference>
<dbReference type="RefSeq" id="WP_188913519.1">
    <property type="nucleotide sequence ID" value="NZ_BMIQ01000015.1"/>
</dbReference>
<dbReference type="AlphaFoldDB" id="A0A917A422"/>
<comment type="caution">
    <text evidence="2">The sequence shown here is derived from an EMBL/GenBank/DDBJ whole genome shotgun (WGS) entry which is preliminary data.</text>
</comment>
<evidence type="ECO:0000313" key="3">
    <source>
        <dbReference type="Proteomes" id="UP000644699"/>
    </source>
</evidence>
<dbReference type="EMBL" id="BMIQ01000015">
    <property type="protein sequence ID" value="GGE24842.1"/>
    <property type="molecule type" value="Genomic_DNA"/>
</dbReference>